<name>A0A668TAC9_OREAU</name>
<comment type="similarity">
    <text evidence="3">Belongs to the kizuna family.</text>
</comment>
<accession>A0A668TAC9</accession>
<keyword evidence="11" id="KW-0732">Signal</keyword>
<keyword evidence="6" id="KW-0206">Cytoskeleton</keyword>
<keyword evidence="7" id="KW-0966">Cell projection</keyword>
<dbReference type="InterPro" id="IPR026742">
    <property type="entry name" value="Centrosomal_kizuma"/>
</dbReference>
<evidence type="ECO:0000256" key="3">
    <source>
        <dbReference type="ARBA" id="ARBA00010767"/>
    </source>
</evidence>
<dbReference type="GO" id="GO:0007051">
    <property type="term" value="P:spindle organization"/>
    <property type="evidence" value="ECO:0007669"/>
    <property type="project" value="InterPro"/>
</dbReference>
<keyword evidence="13" id="KW-1185">Reference proteome</keyword>
<sequence length="158" mass="18455">MLAGFISLMVWQFSPGNHGGAGAVCVGNTFSVLSVCREKRRLELERELFAYSRSDKRALQIKCSKLRSYLKEICDREARAKMRNLELLRDVECIEISMKEYSPDHAPLQQQKPRFFWFNRDAVGTNIYIPSPISMYTYLDFIVIVFLVFVLYVKKHIF</sequence>
<dbReference type="PANTHER" id="PTHR16299:SF2">
    <property type="entry name" value="CENTROSOMAL PROTEIN KIZUNA"/>
    <property type="match status" value="1"/>
</dbReference>
<evidence type="ECO:0000256" key="4">
    <source>
        <dbReference type="ARBA" id="ARBA00013872"/>
    </source>
</evidence>
<evidence type="ECO:0000256" key="2">
    <source>
        <dbReference type="ARBA" id="ARBA00004300"/>
    </source>
</evidence>
<dbReference type="PANTHER" id="PTHR16299">
    <property type="entry name" value="CENTROSOMAL PROTEIN KIZUNA"/>
    <property type="match status" value="1"/>
</dbReference>
<keyword evidence="10" id="KW-0472">Membrane</keyword>
<feature type="chain" id="PRO_5025546008" description="Centrosomal protein kizuna" evidence="11">
    <location>
        <begin position="17"/>
        <end position="158"/>
    </location>
</feature>
<evidence type="ECO:0000256" key="6">
    <source>
        <dbReference type="ARBA" id="ARBA00023212"/>
    </source>
</evidence>
<protein>
    <recommendedName>
        <fullName evidence="4">Centrosomal protein kizuna</fullName>
    </recommendedName>
    <alternativeName>
        <fullName evidence="9">Polo-like kinase 1 substrate 1</fullName>
    </alternativeName>
</protein>
<dbReference type="Proteomes" id="UP000472276">
    <property type="component" value="Unassembled WGS sequence"/>
</dbReference>
<evidence type="ECO:0000256" key="7">
    <source>
        <dbReference type="ARBA" id="ARBA00023273"/>
    </source>
</evidence>
<evidence type="ECO:0000256" key="10">
    <source>
        <dbReference type="SAM" id="Phobius"/>
    </source>
</evidence>
<gene>
    <name evidence="12" type="primary">KIZ</name>
</gene>
<reference evidence="12" key="1">
    <citation type="submission" date="2025-08" db="UniProtKB">
        <authorList>
            <consortium name="Ensembl"/>
        </authorList>
    </citation>
    <scope>IDENTIFICATION</scope>
</reference>
<evidence type="ECO:0000256" key="5">
    <source>
        <dbReference type="ARBA" id="ARBA00022490"/>
    </source>
</evidence>
<evidence type="ECO:0000256" key="9">
    <source>
        <dbReference type="ARBA" id="ARBA00031153"/>
    </source>
</evidence>
<feature type="transmembrane region" description="Helical" evidence="10">
    <location>
        <begin position="135"/>
        <end position="153"/>
    </location>
</feature>
<keyword evidence="5" id="KW-0963">Cytoplasm</keyword>
<proteinExistence type="inferred from homology"/>
<organism evidence="12 13">
    <name type="scientific">Oreochromis aureus</name>
    <name type="common">Israeli tilapia</name>
    <name type="synonym">Chromis aureus</name>
    <dbReference type="NCBI Taxonomy" id="47969"/>
    <lineage>
        <taxon>Eukaryota</taxon>
        <taxon>Metazoa</taxon>
        <taxon>Chordata</taxon>
        <taxon>Craniata</taxon>
        <taxon>Vertebrata</taxon>
        <taxon>Euteleostomi</taxon>
        <taxon>Actinopterygii</taxon>
        <taxon>Neopterygii</taxon>
        <taxon>Teleostei</taxon>
        <taxon>Neoteleostei</taxon>
        <taxon>Acanthomorphata</taxon>
        <taxon>Ovalentaria</taxon>
        <taxon>Cichlomorphae</taxon>
        <taxon>Cichliformes</taxon>
        <taxon>Cichlidae</taxon>
        <taxon>African cichlids</taxon>
        <taxon>Pseudocrenilabrinae</taxon>
        <taxon>Oreochromini</taxon>
        <taxon>Oreochromis</taxon>
    </lineage>
</organism>
<comment type="subcellular location">
    <subcellularLocation>
        <location evidence="1">Cytoplasm</location>
        <location evidence="1">Cytoskeleton</location>
        <location evidence="1">Cilium basal body</location>
    </subcellularLocation>
    <subcellularLocation>
        <location evidence="2">Cytoplasm</location>
        <location evidence="2">Cytoskeleton</location>
        <location evidence="2">Microtubule organizing center</location>
        <location evidence="2">Centrosome</location>
    </subcellularLocation>
</comment>
<keyword evidence="10" id="KW-0812">Transmembrane</keyword>
<dbReference type="Ensembl" id="ENSOABT00000024772.2">
    <property type="protein sequence ID" value="ENSOABP00000024069.1"/>
    <property type="gene ID" value="ENSOABG00000011528.2"/>
</dbReference>
<reference evidence="12" key="2">
    <citation type="submission" date="2025-09" db="UniProtKB">
        <authorList>
            <consortium name="Ensembl"/>
        </authorList>
    </citation>
    <scope>IDENTIFICATION</scope>
</reference>
<dbReference type="GO" id="GO:0005813">
    <property type="term" value="C:centrosome"/>
    <property type="evidence" value="ECO:0007669"/>
    <property type="project" value="UniProtKB-SubCell"/>
</dbReference>
<evidence type="ECO:0000313" key="12">
    <source>
        <dbReference type="Ensembl" id="ENSOABP00000024069.1"/>
    </source>
</evidence>
<keyword evidence="10" id="KW-1133">Transmembrane helix</keyword>
<evidence type="ECO:0000256" key="11">
    <source>
        <dbReference type="SAM" id="SignalP"/>
    </source>
</evidence>
<dbReference type="AlphaFoldDB" id="A0A668TAC9"/>
<feature type="signal peptide" evidence="11">
    <location>
        <begin position="1"/>
        <end position="16"/>
    </location>
</feature>
<evidence type="ECO:0000256" key="8">
    <source>
        <dbReference type="ARBA" id="ARBA00024919"/>
    </source>
</evidence>
<comment type="function">
    <text evidence="8">Centrosomal protein required for establishing a robust mitotic centrosome architecture that can endure the forces that converge on the centrosomes during spindle formation. Required for stabilizing the expanded pericentriolar material around the centriole.</text>
</comment>
<evidence type="ECO:0000313" key="13">
    <source>
        <dbReference type="Proteomes" id="UP000472276"/>
    </source>
</evidence>
<dbReference type="OMA" id="FVIMESY"/>
<evidence type="ECO:0000256" key="1">
    <source>
        <dbReference type="ARBA" id="ARBA00004120"/>
    </source>
</evidence>